<dbReference type="Proteomes" id="UP000494106">
    <property type="component" value="Unassembled WGS sequence"/>
</dbReference>
<protein>
    <submittedName>
        <fullName evidence="1">Uncharacterized protein</fullName>
    </submittedName>
</protein>
<keyword evidence="3" id="KW-1185">Reference proteome</keyword>
<evidence type="ECO:0000313" key="3">
    <source>
        <dbReference type="Proteomes" id="UP000494106"/>
    </source>
</evidence>
<proteinExistence type="predicted"/>
<reference evidence="3 4" key="1">
    <citation type="submission" date="2020-04" db="EMBL/GenBank/DDBJ databases">
        <authorList>
            <person name="Wallbank WR R."/>
            <person name="Pardo Diaz C."/>
            <person name="Kozak K."/>
            <person name="Martin S."/>
            <person name="Jiggins C."/>
            <person name="Moest M."/>
            <person name="Warren A I."/>
            <person name="Byers J.R.P. K."/>
            <person name="Montejo-Kovacevich G."/>
            <person name="Yen C E."/>
        </authorList>
    </citation>
    <scope>NUCLEOTIDE SEQUENCE [LARGE SCALE GENOMIC DNA]</scope>
</reference>
<accession>A0A8S0YR54</accession>
<dbReference type="EMBL" id="CADEBC010000858">
    <property type="protein sequence ID" value="CAB3261465.1"/>
    <property type="molecule type" value="Genomic_DNA"/>
</dbReference>
<dbReference type="OrthoDB" id="6923871at2759"/>
<sequence length="155" mass="16724">MTSIGRKGIIVDLEDHVRFKIDLNATLIIDSHSLSRTDFSILAPKYNLDGSSVVNVSEIALQKALKPPVCAAGGLAGGLPLARSMARYARRCAAVGGALPPRHVRALALHKPRCLPAARSHLSVVATFWHHMQPKTITLNNYRSTILSPLNADSD</sequence>
<dbReference type="Proteomes" id="UP000494256">
    <property type="component" value="Unassembled WGS sequence"/>
</dbReference>
<name>A0A8S0YR54_ARCPL</name>
<evidence type="ECO:0000313" key="1">
    <source>
        <dbReference type="EMBL" id="CAB3221975.1"/>
    </source>
</evidence>
<comment type="caution">
    <text evidence="1">The sequence shown here is derived from an EMBL/GenBank/DDBJ whole genome shotgun (WGS) entry which is preliminary data.</text>
</comment>
<organism evidence="1 4">
    <name type="scientific">Arctia plantaginis</name>
    <name type="common">Wood tiger moth</name>
    <name type="synonym">Phalaena plantaginis</name>
    <dbReference type="NCBI Taxonomy" id="874455"/>
    <lineage>
        <taxon>Eukaryota</taxon>
        <taxon>Metazoa</taxon>
        <taxon>Ecdysozoa</taxon>
        <taxon>Arthropoda</taxon>
        <taxon>Hexapoda</taxon>
        <taxon>Insecta</taxon>
        <taxon>Pterygota</taxon>
        <taxon>Neoptera</taxon>
        <taxon>Endopterygota</taxon>
        <taxon>Lepidoptera</taxon>
        <taxon>Glossata</taxon>
        <taxon>Ditrysia</taxon>
        <taxon>Noctuoidea</taxon>
        <taxon>Erebidae</taxon>
        <taxon>Arctiinae</taxon>
        <taxon>Arctia</taxon>
    </lineage>
</organism>
<gene>
    <name evidence="1" type="ORF">APLA_LOCUS1095</name>
    <name evidence="2" type="ORF">APLA_LOCUS17902</name>
</gene>
<dbReference type="AlphaFoldDB" id="A0A8S0YR54"/>
<evidence type="ECO:0000313" key="2">
    <source>
        <dbReference type="EMBL" id="CAB3261465.1"/>
    </source>
</evidence>
<dbReference type="EMBL" id="CADEBD010000051">
    <property type="protein sequence ID" value="CAB3221975.1"/>
    <property type="molecule type" value="Genomic_DNA"/>
</dbReference>
<evidence type="ECO:0000313" key="4">
    <source>
        <dbReference type="Proteomes" id="UP000494256"/>
    </source>
</evidence>